<proteinExistence type="predicted"/>
<dbReference type="EMBL" id="OM869545">
    <property type="protein sequence ID" value="UPW41117.1"/>
    <property type="molecule type" value="Genomic_DNA"/>
</dbReference>
<name>A0A976N148_9VIRU</name>
<reference evidence="1" key="1">
    <citation type="submission" date="2022-02" db="EMBL/GenBank/DDBJ databases">
        <title>Towards deciphering the DNA virus diversity associated with rodent species in the families Cricetidae and Heteromyidae.</title>
        <authorList>
            <person name="Lund M."/>
            <person name="Larsen B.B."/>
            <person name="Gryseels S."/>
            <person name="Kraberger S."/>
            <person name="Rowsey D.M."/>
            <person name="Steger L."/>
            <person name="Yule K.M."/>
            <person name="Upham N.S."/>
            <person name="Worobey M."/>
            <person name="Van Doorslaer K."/>
            <person name="Varsani A."/>
        </authorList>
    </citation>
    <scope>NUCLEOTIDE SEQUENCE</scope>
    <source>
        <strain evidence="1">UA08Rod_5492</strain>
    </source>
</reference>
<accession>A0A976N148</accession>
<dbReference type="Pfam" id="PF20577">
    <property type="entry name" value="Phage_ORF5"/>
    <property type="match status" value="1"/>
</dbReference>
<evidence type="ECO:0000313" key="1">
    <source>
        <dbReference type="EMBL" id="UPW41117.1"/>
    </source>
</evidence>
<dbReference type="InterPro" id="IPR046781">
    <property type="entry name" value="Phage_ORF5"/>
</dbReference>
<protein>
    <submittedName>
        <fullName evidence="1">Nonstructural protein</fullName>
    </submittedName>
</protein>
<sequence length="86" mass="9731">MRIYALYDELTGYQEHLTVMHNDAEALRNSAAPVHDPGSAVSLWHGDYSIWYIGDLDKKTGMITQDKPTLLARGSSLHKEKESKEK</sequence>
<organism evidence="1">
    <name type="scientific">Sigmofec virus UA08Rod_5492</name>
    <dbReference type="NCBI Taxonomy" id="2929426"/>
    <lineage>
        <taxon>Viruses</taxon>
        <taxon>Monodnaviria</taxon>
        <taxon>Sangervirae</taxon>
        <taxon>Phixviricota</taxon>
        <taxon>Malgrandaviricetes</taxon>
        <taxon>Petitvirales</taxon>
        <taxon>Microviridae</taxon>
    </lineage>
</organism>